<dbReference type="Proteomes" id="UP000183410">
    <property type="component" value="Unassembled WGS sequence"/>
</dbReference>
<evidence type="ECO:0000313" key="2">
    <source>
        <dbReference type="EMBL" id="SFE43349.1"/>
    </source>
</evidence>
<reference evidence="3" key="1">
    <citation type="submission" date="2016-10" db="EMBL/GenBank/DDBJ databases">
        <authorList>
            <person name="Varghese N."/>
            <person name="Submissions S."/>
        </authorList>
    </citation>
    <scope>NUCLEOTIDE SEQUENCE [LARGE SCALE GENOMIC DNA]</scope>
    <source>
        <strain evidence="3">CGMCC 1.10223</strain>
    </source>
</reference>
<name>A0A1I2AHU8_9BACL</name>
<dbReference type="Pfam" id="PF21821">
    <property type="entry name" value="Dit_like"/>
    <property type="match status" value="1"/>
</dbReference>
<dbReference type="RefSeq" id="WP_143088424.1">
    <property type="nucleotide sequence ID" value="NZ_FONN01000002.1"/>
</dbReference>
<protein>
    <recommendedName>
        <fullName evidence="1">Dit-like phage tail protein N-terminal domain-containing protein</fullName>
    </recommendedName>
</protein>
<feature type="domain" description="Dit-like phage tail protein N-terminal" evidence="1">
    <location>
        <begin position="34"/>
        <end position="160"/>
    </location>
</feature>
<dbReference type="EMBL" id="FONN01000002">
    <property type="protein sequence ID" value="SFE43349.1"/>
    <property type="molecule type" value="Genomic_DNA"/>
</dbReference>
<evidence type="ECO:0000313" key="3">
    <source>
        <dbReference type="Proteomes" id="UP000183410"/>
    </source>
</evidence>
<dbReference type="AlphaFoldDB" id="A0A1I2AHU8"/>
<dbReference type="InterPro" id="IPR048494">
    <property type="entry name" value="Dit-like_N"/>
</dbReference>
<gene>
    <name evidence="2" type="ORF">SAMN04487969_102496</name>
</gene>
<proteinExistence type="predicted"/>
<dbReference type="OrthoDB" id="2474608at2"/>
<organism evidence="2 3">
    <name type="scientific">Paenibacillus algorifonticola</name>
    <dbReference type="NCBI Taxonomy" id="684063"/>
    <lineage>
        <taxon>Bacteria</taxon>
        <taxon>Bacillati</taxon>
        <taxon>Bacillota</taxon>
        <taxon>Bacilli</taxon>
        <taxon>Bacillales</taxon>
        <taxon>Paenibacillaceae</taxon>
        <taxon>Paenibacillus</taxon>
    </lineage>
</organism>
<keyword evidence="3" id="KW-1185">Reference proteome</keyword>
<accession>A0A1I2AHU8</accession>
<sequence>MADKDQKINPILDLNAPNIRRLVYLKTNIGGWFMDAFIRSTHTSRLKITSHPTQVGANVTDHAYLEPRELVMEVGMTDVAKSIIKGQFTGGYSRSVQAFKVLKALQASRVPIQVHTRLGTYQNMLIEVISAPDDYKTMFGLRCTVTMRELLVAQVKTVKISARPTVTSDANRGVQESQQPNQSLLSIWLEQITGNSAISS</sequence>
<evidence type="ECO:0000259" key="1">
    <source>
        <dbReference type="Pfam" id="PF21821"/>
    </source>
</evidence>